<dbReference type="AlphaFoldDB" id="A0A517Z7Q4"/>
<evidence type="ECO:0000313" key="1">
    <source>
        <dbReference type="EMBL" id="QDU38505.1"/>
    </source>
</evidence>
<sequence length="143" mass="15669">MTAEDLTAGRHRIVVVESHPFWGSELRRRFLDEPIDIQSVLPANVEREIPRSSPEVVVLEAGPLVEMERVLRLGSALSSGVLVVILPVGTVSSVEWSLREFGAATVVNELIGGERLAAICRRYLQCQAGSGVQRTPRSPERVS</sequence>
<organism evidence="1 2">
    <name type="scientific">Maioricimonas rarisocia</name>
    <dbReference type="NCBI Taxonomy" id="2528026"/>
    <lineage>
        <taxon>Bacteria</taxon>
        <taxon>Pseudomonadati</taxon>
        <taxon>Planctomycetota</taxon>
        <taxon>Planctomycetia</taxon>
        <taxon>Planctomycetales</taxon>
        <taxon>Planctomycetaceae</taxon>
        <taxon>Maioricimonas</taxon>
    </lineage>
</organism>
<accession>A0A517Z7Q4</accession>
<evidence type="ECO:0008006" key="3">
    <source>
        <dbReference type="Google" id="ProtNLM"/>
    </source>
</evidence>
<gene>
    <name evidence="1" type="ORF">Mal4_28330</name>
</gene>
<evidence type="ECO:0000313" key="2">
    <source>
        <dbReference type="Proteomes" id="UP000320496"/>
    </source>
</evidence>
<name>A0A517Z7Q4_9PLAN</name>
<dbReference type="OrthoDB" id="287287at2"/>
<dbReference type="EMBL" id="CP036275">
    <property type="protein sequence ID" value="QDU38505.1"/>
    <property type="molecule type" value="Genomic_DNA"/>
</dbReference>
<dbReference type="RefSeq" id="WP_145369780.1">
    <property type="nucleotide sequence ID" value="NZ_CP036275.1"/>
</dbReference>
<dbReference type="KEGG" id="mri:Mal4_28330"/>
<reference evidence="1 2" key="1">
    <citation type="submission" date="2019-02" db="EMBL/GenBank/DDBJ databases">
        <title>Deep-cultivation of Planctomycetes and their phenomic and genomic characterization uncovers novel biology.</title>
        <authorList>
            <person name="Wiegand S."/>
            <person name="Jogler M."/>
            <person name="Boedeker C."/>
            <person name="Pinto D."/>
            <person name="Vollmers J."/>
            <person name="Rivas-Marin E."/>
            <person name="Kohn T."/>
            <person name="Peeters S.H."/>
            <person name="Heuer A."/>
            <person name="Rast P."/>
            <person name="Oberbeckmann S."/>
            <person name="Bunk B."/>
            <person name="Jeske O."/>
            <person name="Meyerdierks A."/>
            <person name="Storesund J.E."/>
            <person name="Kallscheuer N."/>
            <person name="Luecker S."/>
            <person name="Lage O.M."/>
            <person name="Pohl T."/>
            <person name="Merkel B.J."/>
            <person name="Hornburger P."/>
            <person name="Mueller R.-W."/>
            <person name="Bruemmer F."/>
            <person name="Labrenz M."/>
            <person name="Spormann A.M."/>
            <person name="Op den Camp H."/>
            <person name="Overmann J."/>
            <person name="Amann R."/>
            <person name="Jetten M.S.M."/>
            <person name="Mascher T."/>
            <person name="Medema M.H."/>
            <person name="Devos D.P."/>
            <person name="Kaster A.-K."/>
            <person name="Ovreas L."/>
            <person name="Rohde M."/>
            <person name="Galperin M.Y."/>
            <person name="Jogler C."/>
        </authorList>
    </citation>
    <scope>NUCLEOTIDE SEQUENCE [LARGE SCALE GENOMIC DNA]</scope>
    <source>
        <strain evidence="1 2">Mal4</strain>
    </source>
</reference>
<dbReference type="Proteomes" id="UP000320496">
    <property type="component" value="Chromosome"/>
</dbReference>
<proteinExistence type="predicted"/>
<keyword evidence="2" id="KW-1185">Reference proteome</keyword>
<protein>
    <recommendedName>
        <fullName evidence="3">Response regulatory domain-containing protein</fullName>
    </recommendedName>
</protein>